<dbReference type="InterPro" id="IPR011990">
    <property type="entry name" value="TPR-like_helical_dom_sf"/>
</dbReference>
<gene>
    <name evidence="8" type="ORF">EEJ42_24375</name>
</gene>
<dbReference type="InterPro" id="IPR016032">
    <property type="entry name" value="Sig_transdc_resp-reg_C-effctor"/>
</dbReference>
<dbReference type="AlphaFoldDB" id="A0A3M8VWL2"/>
<dbReference type="GO" id="GO:0006355">
    <property type="term" value="P:regulation of DNA-templated transcription"/>
    <property type="evidence" value="ECO:0007669"/>
    <property type="project" value="InterPro"/>
</dbReference>
<keyword evidence="2" id="KW-0902">Two-component regulatory system</keyword>
<feature type="domain" description="Bacterial transcriptional activator" evidence="7">
    <location>
        <begin position="95"/>
        <end position="173"/>
    </location>
</feature>
<feature type="non-terminal residue" evidence="8">
    <location>
        <position position="173"/>
    </location>
</feature>
<comment type="similarity">
    <text evidence="1">Belongs to the AfsR/DnrI/RedD regulatory family.</text>
</comment>
<dbReference type="InterPro" id="IPR036388">
    <property type="entry name" value="WH-like_DNA-bd_sf"/>
</dbReference>
<sequence length="173" mass="18082">MRYAILGTTQAHRDDGTPVDLGGARLRALLTALALTPGRLRTNGALIAEVWDTDPPADENGALQALVGRLRRAVGKAAIASGPGGYRLCAEPDDVDLHRFERLAEEGARALADGDPAKAAARYDDALALWRGPALTDLPDGMAAAARAETQRLDARRGRIAAALALGNAAQTL</sequence>
<evidence type="ECO:0000313" key="9">
    <source>
        <dbReference type="Proteomes" id="UP000275401"/>
    </source>
</evidence>
<proteinExistence type="inferred from homology"/>
<keyword evidence="9" id="KW-1185">Reference proteome</keyword>
<dbReference type="SUPFAM" id="SSF46894">
    <property type="entry name" value="C-terminal effector domain of the bipartite response regulators"/>
    <property type="match status" value="1"/>
</dbReference>
<dbReference type="SUPFAM" id="SSF48452">
    <property type="entry name" value="TPR-like"/>
    <property type="match status" value="1"/>
</dbReference>
<accession>A0A3M8VWL2</accession>
<evidence type="ECO:0000259" key="6">
    <source>
        <dbReference type="SMART" id="SM00862"/>
    </source>
</evidence>
<evidence type="ECO:0000256" key="2">
    <source>
        <dbReference type="ARBA" id="ARBA00023012"/>
    </source>
</evidence>
<dbReference type="Pfam" id="PF03704">
    <property type="entry name" value="BTAD"/>
    <property type="match status" value="1"/>
</dbReference>
<dbReference type="SMART" id="SM00862">
    <property type="entry name" value="Trans_reg_C"/>
    <property type="match status" value="1"/>
</dbReference>
<evidence type="ECO:0000256" key="5">
    <source>
        <dbReference type="ARBA" id="ARBA00023163"/>
    </source>
</evidence>
<comment type="caution">
    <text evidence="8">The sequence shown here is derived from an EMBL/GenBank/DDBJ whole genome shotgun (WGS) entry which is preliminary data.</text>
</comment>
<reference evidence="8 9" key="1">
    <citation type="submission" date="2018-11" db="EMBL/GenBank/DDBJ databases">
        <title>The Potential of Streptomyces as Biocontrol Agents against the Tomato grey mould, Botrytis cinerea (Gray mold) Frontiers in Microbiology.</title>
        <authorList>
            <person name="Li D."/>
        </authorList>
    </citation>
    <scope>NUCLEOTIDE SEQUENCE [LARGE SCALE GENOMIC DNA]</scope>
    <source>
        <strain evidence="8 9">NEAU-LD23</strain>
    </source>
</reference>
<dbReference type="EMBL" id="RIBZ01000291">
    <property type="protein sequence ID" value="RNG20053.1"/>
    <property type="molecule type" value="Genomic_DNA"/>
</dbReference>
<dbReference type="InterPro" id="IPR005158">
    <property type="entry name" value="BTAD"/>
</dbReference>
<dbReference type="InterPro" id="IPR051677">
    <property type="entry name" value="AfsR-DnrI-RedD_regulator"/>
</dbReference>
<evidence type="ECO:0000256" key="4">
    <source>
        <dbReference type="ARBA" id="ARBA00023125"/>
    </source>
</evidence>
<keyword evidence="3" id="KW-0805">Transcription regulation</keyword>
<name>A0A3M8VWL2_9ACTN</name>
<keyword evidence="4" id="KW-0238">DNA-binding</keyword>
<dbReference type="SMART" id="SM01043">
    <property type="entry name" value="BTAD"/>
    <property type="match status" value="1"/>
</dbReference>
<evidence type="ECO:0000256" key="3">
    <source>
        <dbReference type="ARBA" id="ARBA00023015"/>
    </source>
</evidence>
<feature type="domain" description="OmpR/PhoB-type" evidence="6">
    <location>
        <begin position="16"/>
        <end position="88"/>
    </location>
</feature>
<dbReference type="Gene3D" id="1.10.10.10">
    <property type="entry name" value="Winged helix-like DNA-binding domain superfamily/Winged helix DNA-binding domain"/>
    <property type="match status" value="1"/>
</dbReference>
<evidence type="ECO:0000259" key="7">
    <source>
        <dbReference type="SMART" id="SM01043"/>
    </source>
</evidence>
<dbReference type="Proteomes" id="UP000275401">
    <property type="component" value="Unassembled WGS sequence"/>
</dbReference>
<dbReference type="RefSeq" id="WP_184503248.1">
    <property type="nucleotide sequence ID" value="NZ_RIBZ01000291.1"/>
</dbReference>
<dbReference type="GO" id="GO:0000160">
    <property type="term" value="P:phosphorelay signal transduction system"/>
    <property type="evidence" value="ECO:0007669"/>
    <property type="project" value="UniProtKB-KW"/>
</dbReference>
<organism evidence="8 9">
    <name type="scientific">Streptomyces botrytidirepellens</name>
    <dbReference type="NCBI Taxonomy" id="2486417"/>
    <lineage>
        <taxon>Bacteria</taxon>
        <taxon>Bacillati</taxon>
        <taxon>Actinomycetota</taxon>
        <taxon>Actinomycetes</taxon>
        <taxon>Kitasatosporales</taxon>
        <taxon>Streptomycetaceae</taxon>
        <taxon>Streptomyces</taxon>
    </lineage>
</organism>
<evidence type="ECO:0000256" key="1">
    <source>
        <dbReference type="ARBA" id="ARBA00005820"/>
    </source>
</evidence>
<dbReference type="Pfam" id="PF00486">
    <property type="entry name" value="Trans_reg_C"/>
    <property type="match status" value="1"/>
</dbReference>
<dbReference type="PANTHER" id="PTHR35807:SF1">
    <property type="entry name" value="TRANSCRIPTIONAL REGULATOR REDD"/>
    <property type="match status" value="1"/>
</dbReference>
<keyword evidence="5" id="KW-0804">Transcription</keyword>
<evidence type="ECO:0000313" key="8">
    <source>
        <dbReference type="EMBL" id="RNG20053.1"/>
    </source>
</evidence>
<dbReference type="GO" id="GO:0003677">
    <property type="term" value="F:DNA binding"/>
    <property type="evidence" value="ECO:0007669"/>
    <property type="project" value="UniProtKB-KW"/>
</dbReference>
<dbReference type="Gene3D" id="1.25.40.10">
    <property type="entry name" value="Tetratricopeptide repeat domain"/>
    <property type="match status" value="1"/>
</dbReference>
<protein>
    <submittedName>
        <fullName evidence="8">AfsR family transcriptional regulator</fullName>
    </submittedName>
</protein>
<dbReference type="InterPro" id="IPR001867">
    <property type="entry name" value="OmpR/PhoB-type_DNA-bd"/>
</dbReference>
<dbReference type="PANTHER" id="PTHR35807">
    <property type="entry name" value="TRANSCRIPTIONAL REGULATOR REDD-RELATED"/>
    <property type="match status" value="1"/>
</dbReference>